<dbReference type="EMBL" id="CM035429">
    <property type="protein sequence ID" value="KAH7299356.1"/>
    <property type="molecule type" value="Genomic_DNA"/>
</dbReference>
<feature type="region of interest" description="Disordered" evidence="1">
    <location>
        <begin position="35"/>
        <end position="56"/>
    </location>
</feature>
<sequence>MVACTAGLVGIVCVFLLIAAASSSQAICDAQSIPTKSYTGCQSRPSTSTSTSRRALKDSVSAVPINCFTINDAVVDVRRVSSTISTSSDASSASWKNILAKSTPPPGGVPISSAGN</sequence>
<organism evidence="3 4">
    <name type="scientific">Ceratopteris richardii</name>
    <name type="common">Triangle waterfern</name>
    <dbReference type="NCBI Taxonomy" id="49495"/>
    <lineage>
        <taxon>Eukaryota</taxon>
        <taxon>Viridiplantae</taxon>
        <taxon>Streptophyta</taxon>
        <taxon>Embryophyta</taxon>
        <taxon>Tracheophyta</taxon>
        <taxon>Polypodiopsida</taxon>
        <taxon>Polypodiidae</taxon>
        <taxon>Polypodiales</taxon>
        <taxon>Pteridineae</taxon>
        <taxon>Pteridaceae</taxon>
        <taxon>Parkerioideae</taxon>
        <taxon>Ceratopteris</taxon>
    </lineage>
</organism>
<evidence type="ECO:0000313" key="3">
    <source>
        <dbReference type="EMBL" id="KAH7299356.1"/>
    </source>
</evidence>
<evidence type="ECO:0008006" key="5">
    <source>
        <dbReference type="Google" id="ProtNLM"/>
    </source>
</evidence>
<reference evidence="3" key="1">
    <citation type="submission" date="2021-08" db="EMBL/GenBank/DDBJ databases">
        <title>WGS assembly of Ceratopteris richardii.</title>
        <authorList>
            <person name="Marchant D.B."/>
            <person name="Chen G."/>
            <person name="Jenkins J."/>
            <person name="Shu S."/>
            <person name="Leebens-Mack J."/>
            <person name="Grimwood J."/>
            <person name="Schmutz J."/>
            <person name="Soltis P."/>
            <person name="Soltis D."/>
            <person name="Chen Z.-H."/>
        </authorList>
    </citation>
    <scope>NUCLEOTIDE SEQUENCE</scope>
    <source>
        <strain evidence="3">Whitten #5841</strain>
        <tissue evidence="3">Leaf</tissue>
    </source>
</reference>
<feature type="chain" id="PRO_5035802026" description="Secreted protein" evidence="2">
    <location>
        <begin position="27"/>
        <end position="116"/>
    </location>
</feature>
<feature type="compositionally biased region" description="Low complexity" evidence="1">
    <location>
        <begin position="43"/>
        <end position="53"/>
    </location>
</feature>
<feature type="compositionally biased region" description="Low complexity" evidence="1">
    <location>
        <begin position="84"/>
        <end position="94"/>
    </location>
</feature>
<proteinExistence type="predicted"/>
<comment type="caution">
    <text evidence="3">The sequence shown here is derived from an EMBL/GenBank/DDBJ whole genome shotgun (WGS) entry which is preliminary data.</text>
</comment>
<gene>
    <name evidence="3" type="ORF">KP509_24G007400</name>
</gene>
<keyword evidence="2" id="KW-0732">Signal</keyword>
<feature type="signal peptide" evidence="2">
    <location>
        <begin position="1"/>
        <end position="26"/>
    </location>
</feature>
<keyword evidence="4" id="KW-1185">Reference proteome</keyword>
<dbReference type="Proteomes" id="UP000825935">
    <property type="component" value="Chromosome 24"/>
</dbReference>
<protein>
    <recommendedName>
        <fullName evidence="5">Secreted protein</fullName>
    </recommendedName>
</protein>
<evidence type="ECO:0000313" key="4">
    <source>
        <dbReference type="Proteomes" id="UP000825935"/>
    </source>
</evidence>
<evidence type="ECO:0000256" key="2">
    <source>
        <dbReference type="SAM" id="SignalP"/>
    </source>
</evidence>
<accession>A0A8T2RSA4</accession>
<feature type="region of interest" description="Disordered" evidence="1">
    <location>
        <begin position="84"/>
        <end position="116"/>
    </location>
</feature>
<evidence type="ECO:0000256" key="1">
    <source>
        <dbReference type="SAM" id="MobiDB-lite"/>
    </source>
</evidence>
<dbReference type="AlphaFoldDB" id="A0A8T2RSA4"/>
<name>A0A8T2RSA4_CERRI</name>